<organism evidence="1 2">
    <name type="scientific">Hyaloperonospora arabidopsidis (strain Emoy2)</name>
    <name type="common">Downy mildew agent</name>
    <name type="synonym">Peronospora arabidopsidis</name>
    <dbReference type="NCBI Taxonomy" id="559515"/>
    <lineage>
        <taxon>Eukaryota</taxon>
        <taxon>Sar</taxon>
        <taxon>Stramenopiles</taxon>
        <taxon>Oomycota</taxon>
        <taxon>Peronosporomycetes</taxon>
        <taxon>Peronosporales</taxon>
        <taxon>Peronosporaceae</taxon>
        <taxon>Hyaloperonospora</taxon>
    </lineage>
</organism>
<dbReference type="AlphaFoldDB" id="M4BAA0"/>
<accession>M4BAA0</accession>
<proteinExistence type="predicted"/>
<reference evidence="2" key="1">
    <citation type="journal article" date="2010" name="Science">
        <title>Signatures of adaptation to obligate biotrophy in the Hyaloperonospora arabidopsidis genome.</title>
        <authorList>
            <person name="Baxter L."/>
            <person name="Tripathy S."/>
            <person name="Ishaque N."/>
            <person name="Boot N."/>
            <person name="Cabral A."/>
            <person name="Kemen E."/>
            <person name="Thines M."/>
            <person name="Ah-Fong A."/>
            <person name="Anderson R."/>
            <person name="Badejoko W."/>
            <person name="Bittner-Eddy P."/>
            <person name="Boore J.L."/>
            <person name="Chibucos M.C."/>
            <person name="Coates M."/>
            <person name="Dehal P."/>
            <person name="Delehaunty K."/>
            <person name="Dong S."/>
            <person name="Downton P."/>
            <person name="Dumas B."/>
            <person name="Fabro G."/>
            <person name="Fronick C."/>
            <person name="Fuerstenberg S.I."/>
            <person name="Fulton L."/>
            <person name="Gaulin E."/>
            <person name="Govers F."/>
            <person name="Hughes L."/>
            <person name="Humphray S."/>
            <person name="Jiang R.H."/>
            <person name="Judelson H."/>
            <person name="Kamoun S."/>
            <person name="Kyung K."/>
            <person name="Meijer H."/>
            <person name="Minx P."/>
            <person name="Morris P."/>
            <person name="Nelson J."/>
            <person name="Phuntumart V."/>
            <person name="Qutob D."/>
            <person name="Rehmany A."/>
            <person name="Rougon-Cardoso A."/>
            <person name="Ryden P."/>
            <person name="Torto-Alalibo T."/>
            <person name="Studholme D."/>
            <person name="Wang Y."/>
            <person name="Win J."/>
            <person name="Wood J."/>
            <person name="Clifton S.W."/>
            <person name="Rogers J."/>
            <person name="Van den Ackerveken G."/>
            <person name="Jones J.D."/>
            <person name="McDowell J.M."/>
            <person name="Beynon J."/>
            <person name="Tyler B.M."/>
        </authorList>
    </citation>
    <scope>NUCLEOTIDE SEQUENCE [LARGE SCALE GENOMIC DNA]</scope>
    <source>
        <strain evidence="2">Emoy2</strain>
    </source>
</reference>
<dbReference type="InParanoid" id="M4BAA0"/>
<dbReference type="Proteomes" id="UP000011713">
    <property type="component" value="Unassembled WGS sequence"/>
</dbReference>
<keyword evidence="2" id="KW-1185">Reference proteome</keyword>
<evidence type="ECO:0000313" key="2">
    <source>
        <dbReference type="Proteomes" id="UP000011713"/>
    </source>
</evidence>
<evidence type="ECO:0000313" key="1">
    <source>
        <dbReference type="EnsemblProtists" id="HpaP803210"/>
    </source>
</evidence>
<name>M4BAA0_HYAAE</name>
<protein>
    <submittedName>
        <fullName evidence="1">Uncharacterized protein</fullName>
    </submittedName>
</protein>
<sequence length="69" mass="8247">MIPNLRSRSRPGITIPTWYHDPELAFEIHDRVVVTSEVDHMKIRLLIYLVWAHKYEWTIFLKSRRVASG</sequence>
<dbReference type="EnsemblProtists" id="HpaT803210">
    <property type="protein sequence ID" value="HpaP803210"/>
    <property type="gene ID" value="HpaG803210"/>
</dbReference>
<dbReference type="VEuPathDB" id="FungiDB:HpaG803210"/>
<reference evidence="1" key="2">
    <citation type="submission" date="2015-06" db="UniProtKB">
        <authorList>
            <consortium name="EnsemblProtists"/>
        </authorList>
    </citation>
    <scope>IDENTIFICATION</scope>
    <source>
        <strain evidence="1">Emoy2</strain>
    </source>
</reference>
<dbReference type="EMBL" id="JH598060">
    <property type="status" value="NOT_ANNOTATED_CDS"/>
    <property type="molecule type" value="Genomic_DNA"/>
</dbReference>
<dbReference type="HOGENOM" id="CLU_2781313_0_0_1"/>